<dbReference type="KEGG" id="dli:dnl_17280"/>
<evidence type="ECO:0000313" key="3">
    <source>
        <dbReference type="Proteomes" id="UP000663720"/>
    </source>
</evidence>
<dbReference type="AlphaFoldDB" id="A0A975B660"/>
<dbReference type="PANTHER" id="PTHR43581">
    <property type="entry name" value="ATP/GTP PHOSPHATASE"/>
    <property type="match status" value="1"/>
</dbReference>
<dbReference type="GO" id="GO:0016887">
    <property type="term" value="F:ATP hydrolysis activity"/>
    <property type="evidence" value="ECO:0007669"/>
    <property type="project" value="InterPro"/>
</dbReference>
<gene>
    <name evidence="2" type="ORF">dnl_17280</name>
</gene>
<keyword evidence="3" id="KW-1185">Reference proteome</keyword>
<proteinExistence type="predicted"/>
<dbReference type="PIRSF" id="PIRSF029347">
    <property type="entry name" value="RecF"/>
    <property type="match status" value="1"/>
</dbReference>
<feature type="domain" description="ATPase AAA-type core" evidence="1">
    <location>
        <begin position="24"/>
        <end position="301"/>
    </location>
</feature>
<dbReference type="InterPro" id="IPR014555">
    <property type="entry name" value="RecF-like"/>
</dbReference>
<dbReference type="RefSeq" id="WP_207691208.1">
    <property type="nucleotide sequence ID" value="NZ_CP061799.1"/>
</dbReference>
<reference evidence="2" key="1">
    <citation type="journal article" date="2021" name="Microb. Physiol.">
        <title>Proteogenomic Insights into the Physiology of Marine, Sulfate-Reducing, Filamentous Desulfonema limicola and Desulfonema magnum.</title>
        <authorList>
            <person name="Schnaars V."/>
            <person name="Wohlbrand L."/>
            <person name="Scheve S."/>
            <person name="Hinrichs C."/>
            <person name="Reinhardt R."/>
            <person name="Rabus R."/>
        </authorList>
    </citation>
    <scope>NUCLEOTIDE SEQUENCE</scope>
    <source>
        <strain evidence="2">5ac10</strain>
    </source>
</reference>
<dbReference type="GO" id="GO:0005524">
    <property type="term" value="F:ATP binding"/>
    <property type="evidence" value="ECO:0007669"/>
    <property type="project" value="InterPro"/>
</dbReference>
<dbReference type="InterPro" id="IPR003959">
    <property type="entry name" value="ATPase_AAA_core"/>
</dbReference>
<dbReference type="PANTHER" id="PTHR43581:SF4">
    <property type="entry name" value="ATP_GTP PHOSPHATASE"/>
    <property type="match status" value="1"/>
</dbReference>
<dbReference type="Pfam" id="PF13304">
    <property type="entry name" value="AAA_21"/>
    <property type="match status" value="1"/>
</dbReference>
<dbReference type="EMBL" id="CP061799">
    <property type="protein sequence ID" value="QTA79457.1"/>
    <property type="molecule type" value="Genomic_DNA"/>
</dbReference>
<dbReference type="InterPro" id="IPR027417">
    <property type="entry name" value="P-loop_NTPase"/>
</dbReference>
<dbReference type="InterPro" id="IPR051396">
    <property type="entry name" value="Bact_Antivir_Def_Nuclease"/>
</dbReference>
<protein>
    <submittedName>
        <fullName evidence="2">AAA ATPase-like domain-containing protein</fullName>
    </submittedName>
</protein>
<name>A0A975B660_9BACT</name>
<dbReference type="Gene3D" id="3.40.50.300">
    <property type="entry name" value="P-loop containing nucleotide triphosphate hydrolases"/>
    <property type="match status" value="2"/>
</dbReference>
<sequence>MITELKIKNFRRFKEFELKNLGLVNLLVGENNGGKTSVLEAVQLLKAKGDTEKIAKIMKSRNEFLDDLNPNQIDICQIFHNHKIKPGSSFFINSKQESGEETLLSQIYDGVPGLIEYNGLENDDLLNKSFLKMEWKSSLKEIIEISYLIDKGGLLLKRGLSAYSKEPVIMDNLLFVSSGAMSVDETVQIFKDIVLNPEEELVIDSLNIIEPSIARIAITGTRGGLAVKCRGIDKRIPIGNMGDGIWRLLGITLALVKAKDGILLIDEIDTGLHFTVMEKMWNLIIKTAEKLNVQVFATTHNSDCWTSLAAVLQENDSIKENISIQRIEKNKTRAVSFTKDEIIIAADRKIEVR</sequence>
<dbReference type="CDD" id="cd00267">
    <property type="entry name" value="ABC_ATPase"/>
    <property type="match status" value="1"/>
</dbReference>
<dbReference type="Proteomes" id="UP000663720">
    <property type="component" value="Chromosome"/>
</dbReference>
<evidence type="ECO:0000259" key="1">
    <source>
        <dbReference type="Pfam" id="PF13304"/>
    </source>
</evidence>
<accession>A0A975B660</accession>
<dbReference type="SUPFAM" id="SSF52540">
    <property type="entry name" value="P-loop containing nucleoside triphosphate hydrolases"/>
    <property type="match status" value="1"/>
</dbReference>
<evidence type="ECO:0000313" key="2">
    <source>
        <dbReference type="EMBL" id="QTA79457.1"/>
    </source>
</evidence>
<organism evidence="2 3">
    <name type="scientific">Desulfonema limicola</name>
    <dbReference type="NCBI Taxonomy" id="45656"/>
    <lineage>
        <taxon>Bacteria</taxon>
        <taxon>Pseudomonadati</taxon>
        <taxon>Thermodesulfobacteriota</taxon>
        <taxon>Desulfobacteria</taxon>
        <taxon>Desulfobacterales</taxon>
        <taxon>Desulfococcaceae</taxon>
        <taxon>Desulfonema</taxon>
    </lineage>
</organism>